<feature type="compositionally biased region" description="Pro residues" evidence="1">
    <location>
        <begin position="27"/>
        <end position="42"/>
    </location>
</feature>
<reference evidence="2 3" key="1">
    <citation type="submission" date="2020-12" db="EMBL/GenBank/DDBJ databases">
        <title>Metabolic potential, ecology and presence of endohyphal bacteria is reflected in genomic diversity of Mucoromycotina.</title>
        <authorList>
            <person name="Muszewska A."/>
            <person name="Okrasinska A."/>
            <person name="Steczkiewicz K."/>
            <person name="Drgas O."/>
            <person name="Orlowska M."/>
            <person name="Perlinska-Lenart U."/>
            <person name="Aleksandrzak-Piekarczyk T."/>
            <person name="Szatraj K."/>
            <person name="Zielenkiewicz U."/>
            <person name="Pilsyk S."/>
            <person name="Malc E."/>
            <person name="Mieczkowski P."/>
            <person name="Kruszewska J.S."/>
            <person name="Biernat P."/>
            <person name="Pawlowska J."/>
        </authorList>
    </citation>
    <scope>NUCLEOTIDE SEQUENCE [LARGE SCALE GENOMIC DNA]</scope>
    <source>
        <strain evidence="2 3">CBS 142.35</strain>
    </source>
</reference>
<protein>
    <recommendedName>
        <fullName evidence="4">Retrotransposon gag domain-containing protein</fullName>
    </recommendedName>
</protein>
<dbReference type="Proteomes" id="UP000646827">
    <property type="component" value="Unassembled WGS sequence"/>
</dbReference>
<dbReference type="AlphaFoldDB" id="A0A8H7RSP8"/>
<proteinExistence type="predicted"/>
<evidence type="ECO:0000313" key="2">
    <source>
        <dbReference type="EMBL" id="KAG2215532.1"/>
    </source>
</evidence>
<feature type="compositionally biased region" description="Polar residues" evidence="1">
    <location>
        <begin position="9"/>
        <end position="19"/>
    </location>
</feature>
<name>A0A8H7RSP8_9FUNG</name>
<dbReference type="OrthoDB" id="95907at2759"/>
<keyword evidence="3" id="KW-1185">Reference proteome</keyword>
<sequence length="226" mass="24670">MERHLGNAMGSTDSNFATTSALSQALPPQPSSSSVPPPPPNNVPQAGIQPESSFCDVFHAHWLPTNSTQLRRRAWVNCHQHGSVAQFTQAFLNLMDGTGFIHETESLNQYIEALKSLVAAHLHYKQPKSLDEAIYLAEHFDGSYGEASPFYVARHGGSSIISGRHSLTNVTSPVVDPSLQPTGFASGGPSPMEVDNTEHFRHKRNRHANGLSSKKVLEENQCFRGS</sequence>
<feature type="region of interest" description="Disordered" evidence="1">
    <location>
        <begin position="1"/>
        <end position="48"/>
    </location>
</feature>
<evidence type="ECO:0000256" key="1">
    <source>
        <dbReference type="SAM" id="MobiDB-lite"/>
    </source>
</evidence>
<gene>
    <name evidence="2" type="ORF">INT45_008132</name>
</gene>
<evidence type="ECO:0008006" key="4">
    <source>
        <dbReference type="Google" id="ProtNLM"/>
    </source>
</evidence>
<comment type="caution">
    <text evidence="2">The sequence shown here is derived from an EMBL/GenBank/DDBJ whole genome shotgun (WGS) entry which is preliminary data.</text>
</comment>
<accession>A0A8H7RSP8</accession>
<organism evidence="2 3">
    <name type="scientific">Circinella minor</name>
    <dbReference type="NCBI Taxonomy" id="1195481"/>
    <lineage>
        <taxon>Eukaryota</taxon>
        <taxon>Fungi</taxon>
        <taxon>Fungi incertae sedis</taxon>
        <taxon>Mucoromycota</taxon>
        <taxon>Mucoromycotina</taxon>
        <taxon>Mucoromycetes</taxon>
        <taxon>Mucorales</taxon>
        <taxon>Lichtheimiaceae</taxon>
        <taxon>Circinella</taxon>
    </lineage>
</organism>
<evidence type="ECO:0000313" key="3">
    <source>
        <dbReference type="Proteomes" id="UP000646827"/>
    </source>
</evidence>
<dbReference type="EMBL" id="JAEPRB010000507">
    <property type="protein sequence ID" value="KAG2215532.1"/>
    <property type="molecule type" value="Genomic_DNA"/>
</dbReference>